<reference evidence="1" key="1">
    <citation type="submission" date="2020-02" db="EMBL/GenBank/DDBJ databases">
        <authorList>
            <person name="Meier V. D."/>
        </authorList>
    </citation>
    <scope>NUCLEOTIDE SEQUENCE</scope>
    <source>
        <strain evidence="1">AVDCRST_MAG93</strain>
    </source>
</reference>
<evidence type="ECO:0008006" key="2">
    <source>
        <dbReference type="Google" id="ProtNLM"/>
    </source>
</evidence>
<dbReference type="AlphaFoldDB" id="A0A6J4JWU2"/>
<organism evidence="1">
    <name type="scientific">uncultured Chloroflexia bacterium</name>
    <dbReference type="NCBI Taxonomy" id="1672391"/>
    <lineage>
        <taxon>Bacteria</taxon>
        <taxon>Bacillati</taxon>
        <taxon>Chloroflexota</taxon>
        <taxon>Chloroflexia</taxon>
        <taxon>environmental samples</taxon>
    </lineage>
</organism>
<evidence type="ECO:0000313" key="1">
    <source>
        <dbReference type="EMBL" id="CAA9289412.1"/>
    </source>
</evidence>
<dbReference type="Gene3D" id="1.20.1090.10">
    <property type="entry name" value="Dehydroquinate synthase-like - alpha domain"/>
    <property type="match status" value="1"/>
</dbReference>
<proteinExistence type="predicted"/>
<dbReference type="SUPFAM" id="SSF56796">
    <property type="entry name" value="Dehydroquinate synthase-like"/>
    <property type="match status" value="1"/>
</dbReference>
<gene>
    <name evidence="1" type="ORF">AVDCRST_MAG93-3779</name>
</gene>
<dbReference type="EMBL" id="CADCTR010001288">
    <property type="protein sequence ID" value="CAA9289412.1"/>
    <property type="molecule type" value="Genomic_DNA"/>
</dbReference>
<name>A0A6J4JWU2_9CHLR</name>
<protein>
    <recommendedName>
        <fullName evidence="2">3-dehydroquinate synthase</fullName>
    </recommendedName>
</protein>
<accession>A0A6J4JWU2</accession>
<feature type="non-terminal residue" evidence="1">
    <location>
        <position position="1"/>
    </location>
</feature>
<sequence length="81" mass="8976">LLGICDAEVLEQQAAILNAFGLPTHLPANADPEVLMDAMRTDKKVRQQRIRWVLPTAIGAATVRGDVPDEIVWEALMERRA</sequence>